<evidence type="ECO:0000256" key="9">
    <source>
        <dbReference type="ARBA" id="ARBA00023014"/>
    </source>
</evidence>
<dbReference type="PANTHER" id="PTHR30573:SF0">
    <property type="entry name" value="QUINOLINATE SYNTHASE, CHLOROPLASTIC"/>
    <property type="match status" value="1"/>
</dbReference>
<feature type="binding site" evidence="10">
    <location>
        <position position="44"/>
    </location>
    <ligand>
        <name>iminosuccinate</name>
        <dbReference type="ChEBI" id="CHEBI:77875"/>
    </ligand>
</feature>
<feature type="binding site" evidence="10">
    <location>
        <begin position="201"/>
        <end position="203"/>
    </location>
    <ligand>
        <name>iminosuccinate</name>
        <dbReference type="ChEBI" id="CHEBI:77875"/>
    </ligand>
</feature>
<evidence type="ECO:0000256" key="3">
    <source>
        <dbReference type="ARBA" id="ARBA00022485"/>
    </source>
</evidence>
<comment type="cofactor">
    <cofactor evidence="10">
        <name>[4Fe-4S] cluster</name>
        <dbReference type="ChEBI" id="CHEBI:49883"/>
    </cofactor>
    <text evidence="10">Binds 1 [4Fe-4S] cluster per subunit.</text>
</comment>
<dbReference type="SUPFAM" id="SSF142754">
    <property type="entry name" value="NadA-like"/>
    <property type="match status" value="1"/>
</dbReference>
<evidence type="ECO:0000256" key="7">
    <source>
        <dbReference type="ARBA" id="ARBA00022723"/>
    </source>
</evidence>
<organism evidence="11 12">
    <name type="scientific">Candidatus Manganitrophus noduliformans</name>
    <dbReference type="NCBI Taxonomy" id="2606439"/>
    <lineage>
        <taxon>Bacteria</taxon>
        <taxon>Pseudomonadati</taxon>
        <taxon>Nitrospirota</taxon>
        <taxon>Nitrospiria</taxon>
        <taxon>Candidatus Troglogloeales</taxon>
        <taxon>Candidatus Manganitrophaceae</taxon>
        <taxon>Candidatus Manganitrophus</taxon>
    </lineage>
</organism>
<comment type="catalytic activity">
    <reaction evidence="10">
        <text>iminosuccinate + dihydroxyacetone phosphate = quinolinate + phosphate + 2 H2O + H(+)</text>
        <dbReference type="Rhea" id="RHEA:25888"/>
        <dbReference type="ChEBI" id="CHEBI:15377"/>
        <dbReference type="ChEBI" id="CHEBI:15378"/>
        <dbReference type="ChEBI" id="CHEBI:29959"/>
        <dbReference type="ChEBI" id="CHEBI:43474"/>
        <dbReference type="ChEBI" id="CHEBI:57642"/>
        <dbReference type="ChEBI" id="CHEBI:77875"/>
        <dbReference type="EC" id="2.5.1.72"/>
    </reaction>
</comment>
<evidence type="ECO:0000313" key="11">
    <source>
        <dbReference type="EMBL" id="NKE69342.1"/>
    </source>
</evidence>
<evidence type="ECO:0000313" key="12">
    <source>
        <dbReference type="Proteomes" id="UP000534783"/>
    </source>
</evidence>
<keyword evidence="7 10" id="KW-0479">Metal-binding</keyword>
<sequence>MSVATEKRLIAKIERLKRERQAIIIAHNYQIGEIQDVADFIGDSLELSQKAAQTNAEVIVFCGVHFMAETAAVLCPNQTVLLPDLDAGCGMSEMITAAEVRALKAQHPGAVVVCYVNSSAEVKAESDICCTSSNAAKVVQSIPADREVIFIPDQFLGAHVERQTGRKLILYNGYCPTHFRIMTSELAEAKAEHPGALVLAHPECTPQVSAAADQVLSTSGICTEARKTDHSEVIVATEIGILHRLQKENPDKEFIPACKWCDCAHMKVNTLEKLLWSLEEMQFPIAVPPSVAVRAKTAIDRMLEISKAK</sequence>
<dbReference type="GO" id="GO:0034628">
    <property type="term" value="P:'de novo' NAD+ biosynthetic process from L-aspartate"/>
    <property type="evidence" value="ECO:0007669"/>
    <property type="project" value="TreeGrafter"/>
</dbReference>
<dbReference type="GO" id="GO:0051539">
    <property type="term" value="F:4 iron, 4 sulfur cluster binding"/>
    <property type="evidence" value="ECO:0007669"/>
    <property type="project" value="UniProtKB-KW"/>
</dbReference>
<dbReference type="PANTHER" id="PTHR30573">
    <property type="entry name" value="QUINOLINATE SYNTHETASE A"/>
    <property type="match status" value="1"/>
</dbReference>
<protein>
    <recommendedName>
        <fullName evidence="2 10">Quinolinate synthase</fullName>
        <ecNumber evidence="2 10">2.5.1.72</ecNumber>
    </recommendedName>
</protein>
<keyword evidence="5 10" id="KW-0662">Pyridine nucleotide biosynthesis</keyword>
<accession>A0A7X6DLD4</accession>
<proteinExistence type="inferred from homology"/>
<keyword evidence="3 10" id="KW-0004">4Fe-4S</keyword>
<dbReference type="Gene3D" id="3.40.50.10800">
    <property type="entry name" value="NadA-like"/>
    <property type="match status" value="3"/>
</dbReference>
<dbReference type="NCBIfam" id="NF006878">
    <property type="entry name" value="PRK09375.1-2"/>
    <property type="match status" value="1"/>
</dbReference>
<evidence type="ECO:0000256" key="5">
    <source>
        <dbReference type="ARBA" id="ARBA00022642"/>
    </source>
</evidence>
<evidence type="ECO:0000256" key="10">
    <source>
        <dbReference type="HAMAP-Rule" id="MF_00568"/>
    </source>
</evidence>
<evidence type="ECO:0000256" key="6">
    <source>
        <dbReference type="ARBA" id="ARBA00022679"/>
    </source>
</evidence>
<dbReference type="EC" id="2.5.1.72" evidence="2 10"/>
<dbReference type="GO" id="GO:0046872">
    <property type="term" value="F:metal ion binding"/>
    <property type="evidence" value="ECO:0007669"/>
    <property type="project" value="UniProtKB-KW"/>
</dbReference>
<feature type="binding site" evidence="10">
    <location>
        <position position="263"/>
    </location>
    <ligand>
        <name>[4Fe-4S] cluster</name>
        <dbReference type="ChEBI" id="CHEBI:49883"/>
    </ligand>
</feature>
<feature type="binding site" evidence="10">
    <location>
        <position position="132"/>
    </location>
    <ligand>
        <name>iminosuccinate</name>
        <dbReference type="ChEBI" id="CHEBI:77875"/>
    </ligand>
</feature>
<keyword evidence="9 10" id="KW-0411">Iron-sulfur</keyword>
<dbReference type="EMBL" id="VTOW01000001">
    <property type="protein sequence ID" value="NKE69342.1"/>
    <property type="molecule type" value="Genomic_DNA"/>
</dbReference>
<feature type="binding site" evidence="10">
    <location>
        <position position="89"/>
    </location>
    <ligand>
        <name>[4Fe-4S] cluster</name>
        <dbReference type="ChEBI" id="CHEBI:49883"/>
    </ligand>
</feature>
<dbReference type="FunFam" id="3.40.50.10800:FF:000003">
    <property type="entry name" value="Quinolinate synthase A"/>
    <property type="match status" value="1"/>
</dbReference>
<dbReference type="RefSeq" id="WP_168057650.1">
    <property type="nucleotide sequence ID" value="NZ_VTOW01000001.1"/>
</dbReference>
<dbReference type="NCBIfam" id="TIGR00550">
    <property type="entry name" value="nadA"/>
    <property type="match status" value="1"/>
</dbReference>
<evidence type="ECO:0000256" key="8">
    <source>
        <dbReference type="ARBA" id="ARBA00023004"/>
    </source>
</evidence>
<keyword evidence="4 10" id="KW-0963">Cytoplasm</keyword>
<dbReference type="HAMAP" id="MF_00568">
    <property type="entry name" value="NadA_type2"/>
    <property type="match status" value="1"/>
</dbReference>
<dbReference type="AlphaFoldDB" id="A0A7X6DLD4"/>
<feature type="binding site" evidence="10">
    <location>
        <position position="27"/>
    </location>
    <ligand>
        <name>iminosuccinate</name>
        <dbReference type="ChEBI" id="CHEBI:77875"/>
    </ligand>
</feature>
<keyword evidence="8 10" id="KW-0408">Iron</keyword>
<dbReference type="GO" id="GO:0008987">
    <property type="term" value="F:quinolinate synthetase A activity"/>
    <property type="evidence" value="ECO:0007669"/>
    <property type="project" value="UniProtKB-UniRule"/>
</dbReference>
<comment type="subcellular location">
    <subcellularLocation>
        <location evidence="10">Cytoplasm</location>
    </subcellularLocation>
</comment>
<dbReference type="UniPathway" id="UPA00253">
    <property type="reaction ID" value="UER00327"/>
</dbReference>
<dbReference type="Proteomes" id="UP000534783">
    <property type="component" value="Unassembled WGS sequence"/>
</dbReference>
<dbReference type="NCBIfam" id="NF006879">
    <property type="entry name" value="PRK09375.1-4"/>
    <property type="match status" value="1"/>
</dbReference>
<name>A0A7X6DLD4_9BACT</name>
<dbReference type="InterPro" id="IPR003473">
    <property type="entry name" value="NadA"/>
</dbReference>
<feature type="binding site" evidence="10">
    <location>
        <position position="218"/>
    </location>
    <ligand>
        <name>iminosuccinate</name>
        <dbReference type="ChEBI" id="CHEBI:77875"/>
    </ligand>
</feature>
<comment type="similarity">
    <text evidence="10">Belongs to the quinolinate synthase family. Type 2 subfamily.</text>
</comment>
<gene>
    <name evidence="10 11" type="primary">nadA</name>
    <name evidence="11" type="ORF">MNODULE_01060</name>
</gene>
<comment type="function">
    <text evidence="10">Catalyzes the condensation of iminoaspartate with dihydroxyacetone phosphate to form quinolinate.</text>
</comment>
<comment type="pathway">
    <text evidence="1 10">Cofactor biosynthesis; NAD(+) biosynthesis; quinolinate from iminoaspartate: step 1/1.</text>
</comment>
<dbReference type="GO" id="GO:0005737">
    <property type="term" value="C:cytoplasm"/>
    <property type="evidence" value="ECO:0007669"/>
    <property type="project" value="UniProtKB-SubCell"/>
</dbReference>
<feature type="binding site" evidence="10">
    <location>
        <begin position="115"/>
        <end position="117"/>
    </location>
    <ligand>
        <name>iminosuccinate</name>
        <dbReference type="ChEBI" id="CHEBI:77875"/>
    </ligand>
</feature>
<keyword evidence="12" id="KW-1185">Reference proteome</keyword>
<evidence type="ECO:0000256" key="4">
    <source>
        <dbReference type="ARBA" id="ARBA00022490"/>
    </source>
</evidence>
<comment type="caution">
    <text evidence="11">The sequence shown here is derived from an EMBL/GenBank/DDBJ whole genome shotgun (WGS) entry which is preliminary data.</text>
</comment>
<keyword evidence="6 10" id="KW-0808">Transferase</keyword>
<evidence type="ECO:0000256" key="1">
    <source>
        <dbReference type="ARBA" id="ARBA00005065"/>
    </source>
</evidence>
<dbReference type="Pfam" id="PF02445">
    <property type="entry name" value="NadA"/>
    <property type="match status" value="1"/>
</dbReference>
<dbReference type="InterPro" id="IPR036094">
    <property type="entry name" value="NadA_sf"/>
</dbReference>
<feature type="binding site" evidence="10">
    <location>
        <position position="175"/>
    </location>
    <ligand>
        <name>[4Fe-4S] cluster</name>
        <dbReference type="ChEBI" id="CHEBI:49883"/>
    </ligand>
</feature>
<evidence type="ECO:0000256" key="2">
    <source>
        <dbReference type="ARBA" id="ARBA00012669"/>
    </source>
</evidence>
<dbReference type="InterPro" id="IPR023066">
    <property type="entry name" value="Quinolinate_synth_type2"/>
</dbReference>
<reference evidence="11 12" key="1">
    <citation type="journal article" date="2020" name="Nature">
        <title>Bacterial chemolithoautotrophy via manganese oxidation.</title>
        <authorList>
            <person name="Yu H."/>
            <person name="Leadbetter J.R."/>
        </authorList>
    </citation>
    <scope>NUCLEOTIDE SEQUENCE [LARGE SCALE GENOMIC DNA]</scope>
    <source>
        <strain evidence="11 12">Mn-1</strain>
    </source>
</reference>